<organism evidence="9 10">
    <name type="scientific">Montanilutibacter psychrotolerans</name>
    <dbReference type="NCBI Taxonomy" id="1327343"/>
    <lineage>
        <taxon>Bacteria</taxon>
        <taxon>Pseudomonadati</taxon>
        <taxon>Pseudomonadota</taxon>
        <taxon>Gammaproteobacteria</taxon>
        <taxon>Lysobacterales</taxon>
        <taxon>Lysobacteraceae</taxon>
        <taxon>Montanilutibacter</taxon>
    </lineage>
</organism>
<dbReference type="GO" id="GO:0006508">
    <property type="term" value="P:proteolysis"/>
    <property type="evidence" value="ECO:0007669"/>
    <property type="project" value="UniProtKB-KW"/>
</dbReference>
<dbReference type="InterPro" id="IPR045175">
    <property type="entry name" value="M28_fam"/>
</dbReference>
<evidence type="ECO:0000256" key="6">
    <source>
        <dbReference type="ARBA" id="ARBA00022833"/>
    </source>
</evidence>
<evidence type="ECO:0000313" key="9">
    <source>
        <dbReference type="EMBL" id="RNF83703.1"/>
    </source>
</evidence>
<evidence type="ECO:0000256" key="2">
    <source>
        <dbReference type="ARBA" id="ARBA00022670"/>
    </source>
</evidence>
<dbReference type="InterPro" id="IPR007484">
    <property type="entry name" value="Peptidase_M28"/>
</dbReference>
<evidence type="ECO:0000259" key="8">
    <source>
        <dbReference type="Pfam" id="PF04389"/>
    </source>
</evidence>
<dbReference type="SUPFAM" id="SSF53187">
    <property type="entry name" value="Zn-dependent exopeptidases"/>
    <property type="match status" value="1"/>
</dbReference>
<feature type="region of interest" description="Disordered" evidence="7">
    <location>
        <begin position="1"/>
        <end position="28"/>
    </location>
</feature>
<keyword evidence="4" id="KW-0732">Signal</keyword>
<dbReference type="GO" id="GO:0008235">
    <property type="term" value="F:metalloexopeptidase activity"/>
    <property type="evidence" value="ECO:0007669"/>
    <property type="project" value="InterPro"/>
</dbReference>
<keyword evidence="2" id="KW-0645">Protease</keyword>
<keyword evidence="3" id="KW-0479">Metal-binding</keyword>
<dbReference type="GO" id="GO:0004177">
    <property type="term" value="F:aminopeptidase activity"/>
    <property type="evidence" value="ECO:0007669"/>
    <property type="project" value="UniProtKB-KW"/>
</dbReference>
<accession>A0A3M8SSE8</accession>
<name>A0A3M8SSE8_9GAMM</name>
<evidence type="ECO:0000256" key="4">
    <source>
        <dbReference type="ARBA" id="ARBA00022729"/>
    </source>
</evidence>
<dbReference type="AlphaFoldDB" id="A0A3M8SSE8"/>
<sequence length="638" mass="67794">MPRAASTTSGKPTSTHTTSSSQVSRSVGAMADHSSAAMTIAAIRPASRLEGVVAMAAFADGDGDGDGDGAAMVSRAWWWASIVARPAGVVRYPAPMHYRCLPSPLLTALLLLLPLACSRAPTAQQQAGAARIEADVRALSHDRFEGRLTASRGFEGAADHVVRRMQALGLEPAGDAGGWLQAVPLLRATRIEHGGELRVRRDGRDRALRWQSDFLPEPSVDHAVAQVEAPAVFVGHGVRVAGRDDYAGLDLRGRIAVLLDGAPVGLDPVSDALHASRQAKLREAARHGAVGAVFLRRDDDERAWPWSRIAAHWHEPAMQLRGRDDRGLDSLPGLRVVAVVRAGAADAVLAGSGTDAATLFQAGRDGRVRAFPLPGTLRLSARNAIDRVQSHNVVGRLRGSDPGLNDEHVVLSAHLDHLGIAGGRIHGGAVDNALGVAVMLESARVLATQPHRPRRSVLFLATTGEEQGLLGARWFVRAAPRGALISNLNLDMPVLAVATDDVGVAGAALSDLRQPLHDAARELDVSVSADPLPQYAMFQRSDQHAFARAGIPALYLFGGVDASSWREDARAGFTRFLGQRYHDVDDGPDQAIHWPDAERLARLVARTGARVADAPQRPAWVATAGYGGTVPDTPDTQR</sequence>
<dbReference type="SUPFAM" id="SSF52025">
    <property type="entry name" value="PA domain"/>
    <property type="match status" value="1"/>
</dbReference>
<keyword evidence="6" id="KW-0862">Zinc</keyword>
<gene>
    <name evidence="9" type="ORF">EER27_10005</name>
</gene>
<feature type="domain" description="Peptidase M28" evidence="8">
    <location>
        <begin position="392"/>
        <end position="606"/>
    </location>
</feature>
<keyword evidence="10" id="KW-1185">Reference proteome</keyword>
<evidence type="ECO:0000256" key="5">
    <source>
        <dbReference type="ARBA" id="ARBA00022801"/>
    </source>
</evidence>
<dbReference type="InterPro" id="IPR046450">
    <property type="entry name" value="PA_dom_sf"/>
</dbReference>
<feature type="compositionally biased region" description="Low complexity" evidence="7">
    <location>
        <begin position="1"/>
        <end position="26"/>
    </location>
</feature>
<reference evidence="9 10" key="1">
    <citation type="submission" date="2018-11" db="EMBL/GenBank/DDBJ databases">
        <title>Lysobacter cryohumiis sp. nov., isolated from soil in the Tianshan Mountains, Xinjiang, China.</title>
        <authorList>
            <person name="Luo Y."/>
            <person name="Sheng H."/>
        </authorList>
    </citation>
    <scope>NUCLEOTIDE SEQUENCE [LARGE SCALE GENOMIC DNA]</scope>
    <source>
        <strain evidence="9 10">ZS60</strain>
    </source>
</reference>
<comment type="caution">
    <text evidence="9">The sequence shown here is derived from an EMBL/GenBank/DDBJ whole genome shotgun (WGS) entry which is preliminary data.</text>
</comment>
<dbReference type="PANTHER" id="PTHR12147">
    <property type="entry name" value="METALLOPEPTIDASE M28 FAMILY MEMBER"/>
    <property type="match status" value="1"/>
</dbReference>
<dbReference type="EMBL" id="RIBS01000004">
    <property type="protein sequence ID" value="RNF83703.1"/>
    <property type="molecule type" value="Genomic_DNA"/>
</dbReference>
<protein>
    <submittedName>
        <fullName evidence="9">M20/M25/M40 family metallo-hydrolase</fullName>
    </submittedName>
</protein>
<proteinExistence type="predicted"/>
<dbReference type="GO" id="GO:0046872">
    <property type="term" value="F:metal ion binding"/>
    <property type="evidence" value="ECO:0007669"/>
    <property type="project" value="UniProtKB-KW"/>
</dbReference>
<keyword evidence="1" id="KW-0031">Aminopeptidase</keyword>
<dbReference type="Gene3D" id="3.40.630.10">
    <property type="entry name" value="Zn peptidases"/>
    <property type="match status" value="1"/>
</dbReference>
<dbReference type="PANTHER" id="PTHR12147:SF56">
    <property type="entry name" value="AMINOPEPTIDASE YDR415C-RELATED"/>
    <property type="match status" value="1"/>
</dbReference>
<dbReference type="Pfam" id="PF04389">
    <property type="entry name" value="Peptidase_M28"/>
    <property type="match status" value="1"/>
</dbReference>
<evidence type="ECO:0000256" key="3">
    <source>
        <dbReference type="ARBA" id="ARBA00022723"/>
    </source>
</evidence>
<dbReference type="Proteomes" id="UP000267049">
    <property type="component" value="Unassembled WGS sequence"/>
</dbReference>
<evidence type="ECO:0000256" key="7">
    <source>
        <dbReference type="SAM" id="MobiDB-lite"/>
    </source>
</evidence>
<evidence type="ECO:0000256" key="1">
    <source>
        <dbReference type="ARBA" id="ARBA00022438"/>
    </source>
</evidence>
<dbReference type="Gene3D" id="3.50.30.30">
    <property type="match status" value="1"/>
</dbReference>
<keyword evidence="5 9" id="KW-0378">Hydrolase</keyword>
<evidence type="ECO:0000313" key="10">
    <source>
        <dbReference type="Proteomes" id="UP000267049"/>
    </source>
</evidence>